<evidence type="ECO:0000313" key="2">
    <source>
        <dbReference type="Proteomes" id="UP001515480"/>
    </source>
</evidence>
<dbReference type="EMBL" id="JBGBPQ010000002">
    <property type="protein sequence ID" value="KAL1528304.1"/>
    <property type="molecule type" value="Genomic_DNA"/>
</dbReference>
<accession>A0AB34K2R6</accession>
<evidence type="ECO:0000313" key="1">
    <source>
        <dbReference type="EMBL" id="KAL1528304.1"/>
    </source>
</evidence>
<sequence>MAMGLEQLATAMATMSTEQREEMIAQLPEAQRRQMQAAQVAMMDMSHLSEQLKPSPEDPDAPLSTFTVVKALATCPSLKQIDAVTPGDTKIIVETVDKIETALRSAGALTADEMATCLELPRDHRRNVMLIYWQMYQTKLDKEIELDNITSGQQQIANRMCTGILVKAQMLLVQNRWVQATLAIARNSALISCGLWSHTEEECKIQMAKVLENDGLLMPELRVEASASAKERPEKEILVDAAVKVDVVLYRDHVSAPGDKAKIADNPLNPQGILEAYWCYAEGVKPDPKVPNSLIGAHPMVVKSLDEPFVSAEIAFRAPPTPGTYPVRVHIISTSVIGVDLTTDTTFTVVEDDLPPLQ</sequence>
<dbReference type="Gene3D" id="2.60.40.150">
    <property type="entry name" value="C2 domain"/>
    <property type="match status" value="1"/>
</dbReference>
<keyword evidence="2" id="KW-1185">Reference proteome</keyword>
<organism evidence="1 2">
    <name type="scientific">Prymnesium parvum</name>
    <name type="common">Toxic golden alga</name>
    <dbReference type="NCBI Taxonomy" id="97485"/>
    <lineage>
        <taxon>Eukaryota</taxon>
        <taxon>Haptista</taxon>
        <taxon>Haptophyta</taxon>
        <taxon>Prymnesiophyceae</taxon>
        <taxon>Prymnesiales</taxon>
        <taxon>Prymnesiaceae</taxon>
        <taxon>Prymnesium</taxon>
    </lineage>
</organism>
<evidence type="ECO:0008006" key="3">
    <source>
        <dbReference type="Google" id="ProtNLM"/>
    </source>
</evidence>
<protein>
    <recommendedName>
        <fullName evidence="3">SEC63 domain-containing protein</fullName>
    </recommendedName>
</protein>
<proteinExistence type="predicted"/>
<dbReference type="InterPro" id="IPR035892">
    <property type="entry name" value="C2_domain_sf"/>
</dbReference>
<reference evidence="1 2" key="1">
    <citation type="journal article" date="2024" name="Science">
        <title>Giant polyketide synthase enzymes in the biosynthesis of giant marine polyether toxins.</title>
        <authorList>
            <person name="Fallon T.R."/>
            <person name="Shende V.V."/>
            <person name="Wierzbicki I.H."/>
            <person name="Pendleton A.L."/>
            <person name="Watervoot N.F."/>
            <person name="Auber R.P."/>
            <person name="Gonzalez D.J."/>
            <person name="Wisecaver J.H."/>
            <person name="Moore B.S."/>
        </authorList>
    </citation>
    <scope>NUCLEOTIDE SEQUENCE [LARGE SCALE GENOMIC DNA]</scope>
    <source>
        <strain evidence="1 2">12B1</strain>
    </source>
</reference>
<dbReference type="AlphaFoldDB" id="A0AB34K2R6"/>
<gene>
    <name evidence="1" type="ORF">AB1Y20_009660</name>
</gene>
<dbReference type="Proteomes" id="UP001515480">
    <property type="component" value="Unassembled WGS sequence"/>
</dbReference>
<name>A0AB34K2R6_PRYPA</name>
<comment type="caution">
    <text evidence="1">The sequence shown here is derived from an EMBL/GenBank/DDBJ whole genome shotgun (WGS) entry which is preliminary data.</text>
</comment>